<proteinExistence type="predicted"/>
<evidence type="ECO:0000313" key="4">
    <source>
        <dbReference type="Proteomes" id="UP000460157"/>
    </source>
</evidence>
<gene>
    <name evidence="3" type="ORF">GNZ21_04960</name>
</gene>
<keyword evidence="2" id="KW-0472">Membrane</keyword>
<dbReference type="AlphaFoldDB" id="A0A7K1UGW1"/>
<name>A0A7K1UGW1_9MICC</name>
<evidence type="ECO:0000313" key="3">
    <source>
        <dbReference type="EMBL" id="MVT25717.1"/>
    </source>
</evidence>
<comment type="caution">
    <text evidence="3">The sequence shown here is derived from an EMBL/GenBank/DDBJ whole genome shotgun (WGS) entry which is preliminary data.</text>
</comment>
<protein>
    <submittedName>
        <fullName evidence="3">Uncharacterized protein</fullName>
    </submittedName>
</protein>
<dbReference type="Proteomes" id="UP000460157">
    <property type="component" value="Unassembled WGS sequence"/>
</dbReference>
<feature type="region of interest" description="Disordered" evidence="1">
    <location>
        <begin position="1"/>
        <end position="24"/>
    </location>
</feature>
<dbReference type="RefSeq" id="WP_157321906.1">
    <property type="nucleotide sequence ID" value="NZ_BMFX01000007.1"/>
</dbReference>
<keyword evidence="2" id="KW-0812">Transmembrane</keyword>
<accession>A0A7K1UGW1</accession>
<keyword evidence="4" id="KW-1185">Reference proteome</keyword>
<feature type="compositionally biased region" description="Polar residues" evidence="1">
    <location>
        <begin position="1"/>
        <end position="14"/>
    </location>
</feature>
<evidence type="ECO:0000256" key="1">
    <source>
        <dbReference type="SAM" id="MobiDB-lite"/>
    </source>
</evidence>
<sequence>MSTDQPSTENTTEIEQAASLDTEADQLEEPITEDEVMDDPWAEEVERSKRRPGLLARGRARWRRGWVHYLTHSVPADDDGPENLPTILQGTRGRIIFAVATACVMVLWMIALVAIVF</sequence>
<dbReference type="EMBL" id="WRPM01000031">
    <property type="protein sequence ID" value="MVT25717.1"/>
    <property type="molecule type" value="Genomic_DNA"/>
</dbReference>
<evidence type="ECO:0000256" key="2">
    <source>
        <dbReference type="SAM" id="Phobius"/>
    </source>
</evidence>
<feature type="transmembrane region" description="Helical" evidence="2">
    <location>
        <begin position="95"/>
        <end position="116"/>
    </location>
</feature>
<reference evidence="3 4" key="1">
    <citation type="submission" date="2019-12" db="EMBL/GenBank/DDBJ databases">
        <title>Nesterenkonia muleiensis sp. nov., a novel actinobacterium isolated from sap of Populus euphratica.</title>
        <authorList>
            <person name="Wang R."/>
        </authorList>
    </citation>
    <scope>NUCLEOTIDE SEQUENCE [LARGE SCALE GENOMIC DNA]</scope>
    <source>
        <strain evidence="3 4">F10</strain>
    </source>
</reference>
<keyword evidence="2" id="KW-1133">Transmembrane helix</keyword>
<organism evidence="3 4">
    <name type="scientific">Nesterenkonia alkaliphila</name>
    <dbReference type="NCBI Taxonomy" id="1463631"/>
    <lineage>
        <taxon>Bacteria</taxon>
        <taxon>Bacillati</taxon>
        <taxon>Actinomycetota</taxon>
        <taxon>Actinomycetes</taxon>
        <taxon>Micrococcales</taxon>
        <taxon>Micrococcaceae</taxon>
        <taxon>Nesterenkonia</taxon>
    </lineage>
</organism>